<dbReference type="PATRIC" id="fig|480418.6.peg.2367"/>
<evidence type="ECO:0000313" key="10">
    <source>
        <dbReference type="Proteomes" id="UP000053699"/>
    </source>
</evidence>
<evidence type="ECO:0000256" key="3">
    <source>
        <dbReference type="ARBA" id="ARBA00022692"/>
    </source>
</evidence>
<evidence type="ECO:0000256" key="5">
    <source>
        <dbReference type="ARBA" id="ARBA00023136"/>
    </source>
</evidence>
<name>A0A0F4EUF1_9MYCO</name>
<comment type="similarity">
    <text evidence="6">To M.leprae ML1171.</text>
</comment>
<dbReference type="GO" id="GO:0004252">
    <property type="term" value="F:serine-type endopeptidase activity"/>
    <property type="evidence" value="ECO:0007669"/>
    <property type="project" value="InterPro"/>
</dbReference>
<dbReference type="Proteomes" id="UP000053699">
    <property type="component" value="Unassembled WGS sequence"/>
</dbReference>
<dbReference type="GO" id="GO:0005886">
    <property type="term" value="C:plasma membrane"/>
    <property type="evidence" value="ECO:0007669"/>
    <property type="project" value="UniProtKB-SubCell"/>
</dbReference>
<keyword evidence="3 7" id="KW-0812">Transmembrane</keyword>
<evidence type="ECO:0000259" key="8">
    <source>
        <dbReference type="Pfam" id="PF01694"/>
    </source>
</evidence>
<dbReference type="EMBL" id="JRPY01000045">
    <property type="protein sequence ID" value="KJX75270.1"/>
    <property type="molecule type" value="Genomic_DNA"/>
</dbReference>
<dbReference type="AlphaFoldDB" id="A0A0F4EUF1"/>
<organism evidence="9 10">
    <name type="scientific">Mycobacterium lepromatosis</name>
    <dbReference type="NCBI Taxonomy" id="480418"/>
    <lineage>
        <taxon>Bacteria</taxon>
        <taxon>Bacillati</taxon>
        <taxon>Actinomycetota</taxon>
        <taxon>Actinomycetes</taxon>
        <taxon>Mycobacteriales</taxon>
        <taxon>Mycobacteriaceae</taxon>
        <taxon>Mycobacterium</taxon>
    </lineage>
</organism>
<comment type="subcellular location">
    <subcellularLocation>
        <location evidence="1">Cell membrane</location>
        <topology evidence="1">Multi-pass membrane protein</topology>
    </subcellularLocation>
</comment>
<feature type="transmembrane region" description="Helical" evidence="7">
    <location>
        <begin position="172"/>
        <end position="192"/>
    </location>
</feature>
<dbReference type="Pfam" id="PF01694">
    <property type="entry name" value="Rhomboid"/>
    <property type="match status" value="1"/>
</dbReference>
<evidence type="ECO:0000256" key="4">
    <source>
        <dbReference type="ARBA" id="ARBA00022989"/>
    </source>
</evidence>
<dbReference type="Gene3D" id="1.20.1540.10">
    <property type="entry name" value="Rhomboid-like"/>
    <property type="match status" value="1"/>
</dbReference>
<dbReference type="SUPFAM" id="SSF144091">
    <property type="entry name" value="Rhomboid-like"/>
    <property type="match status" value="1"/>
</dbReference>
<keyword evidence="5 7" id="KW-0472">Membrane</keyword>
<evidence type="ECO:0000256" key="1">
    <source>
        <dbReference type="ARBA" id="ARBA00004651"/>
    </source>
</evidence>
<feature type="transmembrane region" description="Helical" evidence="7">
    <location>
        <begin position="114"/>
        <end position="133"/>
    </location>
</feature>
<feature type="transmembrane region" description="Helical" evidence="7">
    <location>
        <begin position="198"/>
        <end position="219"/>
    </location>
</feature>
<dbReference type="STRING" id="480418.GCA_000975265_01190"/>
<evidence type="ECO:0000256" key="2">
    <source>
        <dbReference type="ARBA" id="ARBA00022475"/>
    </source>
</evidence>
<feature type="transmembrane region" description="Helical" evidence="7">
    <location>
        <begin position="35"/>
        <end position="55"/>
    </location>
</feature>
<keyword evidence="10" id="KW-1185">Reference proteome</keyword>
<feature type="transmembrane region" description="Helical" evidence="7">
    <location>
        <begin position="145"/>
        <end position="165"/>
    </location>
</feature>
<keyword evidence="4 7" id="KW-1133">Transmembrane helix</keyword>
<feature type="transmembrane region" description="Helical" evidence="7">
    <location>
        <begin position="75"/>
        <end position="102"/>
    </location>
</feature>
<dbReference type="FunFam" id="1.20.1540.10:FF:000029">
    <property type="entry name" value="Rhomboid protease 2"/>
    <property type="match status" value="1"/>
</dbReference>
<evidence type="ECO:0000313" key="9">
    <source>
        <dbReference type="EMBL" id="KJX75270.1"/>
    </source>
</evidence>
<evidence type="ECO:0000256" key="6">
    <source>
        <dbReference type="ARBA" id="ARBA00060777"/>
    </source>
</evidence>
<gene>
    <name evidence="9" type="ORF">MLPM_1171</name>
</gene>
<proteinExistence type="predicted"/>
<protein>
    <recommendedName>
        <fullName evidence="8">Peptidase S54 rhomboid domain-containing protein</fullName>
    </recommendedName>
</protein>
<feature type="domain" description="Peptidase S54 rhomboid" evidence="8">
    <location>
        <begin position="75"/>
        <end position="218"/>
    </location>
</feature>
<dbReference type="InterPro" id="IPR035952">
    <property type="entry name" value="Rhomboid-like_sf"/>
</dbReference>
<dbReference type="PANTHER" id="PTHR43066">
    <property type="entry name" value="RHOMBOID-RELATED PROTEIN"/>
    <property type="match status" value="1"/>
</dbReference>
<evidence type="ECO:0000256" key="7">
    <source>
        <dbReference type="SAM" id="Phobius"/>
    </source>
</evidence>
<sequence>MGAPSACGRGSTLMTQPAKNLVHKPATETNRRSRWMAGGATILPVIAFLYLVELIDQLTRHSLDANGIRPLKTDGLWGIIFAPVLHASWQHLVANTIPLLVLGFLMTLAGLSRFIWVTAMVWLFGGSATWLIGNVGSSCGPTDHIGFSGLIFGWLAFLLVFGLFVRRRWDIIIGLVVLFAYGGVLLGAMPVLGRCGGVSWQGHLCGSIAGVVAAYLLSAPERKTRALKKAGTGSPRLKT</sequence>
<dbReference type="InterPro" id="IPR022764">
    <property type="entry name" value="Peptidase_S54_rhomboid_dom"/>
</dbReference>
<reference evidence="9 10" key="1">
    <citation type="journal article" date="2015" name="Proc. Natl. Acad. Sci. U.S.A.">
        <title>Insight into the evolution and origin of leprosy bacilli from the genome sequence of Mycobacterium lepromatosis.</title>
        <authorList>
            <person name="Singh P."/>
            <person name="Benjak A."/>
            <person name="Schuenemann V.J."/>
            <person name="Herbig A."/>
            <person name="Avanzi C."/>
            <person name="Busso P."/>
            <person name="Nieselt K."/>
            <person name="Krause J."/>
            <person name="Vera-Cabrera L."/>
            <person name="Cole S.T."/>
        </authorList>
    </citation>
    <scope>NUCLEOTIDE SEQUENCE [LARGE SCALE GENOMIC DNA]</scope>
    <source>
        <strain evidence="9 10">Mx1-22A</strain>
    </source>
</reference>
<keyword evidence="2" id="KW-1003">Cell membrane</keyword>
<comment type="caution">
    <text evidence="9">The sequence shown here is derived from an EMBL/GenBank/DDBJ whole genome shotgun (WGS) entry which is preliminary data.</text>
</comment>
<accession>A0A0F4EUF1</accession>